<sequence length="413" mass="46489">MTDAAAINILSLSRATQDQLLGAYFSKEGIQYTVVRVPMASCDFSTREYTYADTPDDFELRKFSLAKEDTELKIPLLQRAQALSPQPLSLFASPWSAPAWMKTNGDLNGKGTLKGEPGNKYHKTWAQYYTRFLDEYSRYNLSFWAVTAENEPTAGLLTNYSFQSLGFTAERQRDFIARDLGPALARSAHRATQLLILDDHRLLLPYWAKVVLSDLQAARYVHGIAVHWYLDGLVPADLSLGTTHRLFPEYYLFGSEACVGSMPWDRGVRLGSWERGEQYSHDIMQDLNHYVTGWTDWNLALDQGGGPNWVQNFVDSSVIVDASRDVFYKQPTFYSIAHFSKFLDVGSQRVGVSSSHDSALEVTAFIRPDGVATLIVLNRSEEDLQFEVQDVGVGFIPAVSPAHSIMTLLWPRE</sequence>
<dbReference type="PRINTS" id="PR00843">
    <property type="entry name" value="GLHYDRLASE30"/>
</dbReference>
<dbReference type="InterPro" id="IPR033452">
    <property type="entry name" value="GH30_C"/>
</dbReference>
<keyword evidence="10 23" id="KW-0443">Lipid metabolism</keyword>
<comment type="catalytic activity">
    <reaction evidence="16">
        <text>beta-D-glucosyl-(1&lt;-&gt;1)-N-octadecanoylsphing-4-enine + cholesterol = cholesteryl 3-beta-D-glucoside + N-octadecanoylsphing-4-enine</text>
        <dbReference type="Rhea" id="RHEA:70311"/>
        <dbReference type="ChEBI" id="CHEBI:16113"/>
        <dbReference type="ChEBI" id="CHEBI:17495"/>
        <dbReference type="ChEBI" id="CHEBI:72961"/>
        <dbReference type="ChEBI" id="CHEBI:84719"/>
    </reaction>
    <physiologicalReaction direction="left-to-right" evidence="16">
        <dbReference type="Rhea" id="RHEA:70312"/>
    </physiologicalReaction>
    <physiologicalReaction direction="right-to-left" evidence="16">
        <dbReference type="Rhea" id="RHEA:70313"/>
    </physiologicalReaction>
</comment>
<evidence type="ECO:0000256" key="2">
    <source>
        <dbReference type="ARBA" id="ARBA00004207"/>
    </source>
</evidence>
<evidence type="ECO:0000256" key="13">
    <source>
        <dbReference type="ARBA" id="ARBA00033698"/>
    </source>
</evidence>
<feature type="domain" description="Glycosyl hydrolase family 30 TIM-barrel" evidence="24">
    <location>
        <begin position="1"/>
        <end position="343"/>
    </location>
</feature>
<comment type="catalytic activity">
    <reaction evidence="15">
        <text>a beta-D-glucosyl-(1&lt;-&gt;1')-N-acylsphing-4-enine + cholesterol = cholesteryl 3-beta-D-glucoside + an N-acylsphing-4-enine</text>
        <dbReference type="Rhea" id="RHEA:58264"/>
        <dbReference type="ChEBI" id="CHEBI:16113"/>
        <dbReference type="ChEBI" id="CHEBI:17495"/>
        <dbReference type="ChEBI" id="CHEBI:22801"/>
        <dbReference type="ChEBI" id="CHEBI:52639"/>
    </reaction>
    <physiologicalReaction direction="left-to-right" evidence="15">
        <dbReference type="Rhea" id="RHEA:58265"/>
    </physiologicalReaction>
    <physiologicalReaction direction="right-to-left" evidence="15">
        <dbReference type="Rhea" id="RHEA:58266"/>
    </physiologicalReaction>
</comment>
<keyword evidence="8 23" id="KW-0378">Hydrolase</keyword>
<dbReference type="GO" id="GO:0008203">
    <property type="term" value="P:cholesterol metabolic process"/>
    <property type="evidence" value="ECO:0007669"/>
    <property type="project" value="UniProtKB-UniPathway"/>
</dbReference>
<evidence type="ECO:0000256" key="1">
    <source>
        <dbReference type="ARBA" id="ARBA00001013"/>
    </source>
</evidence>
<evidence type="ECO:0000256" key="5">
    <source>
        <dbReference type="ARBA" id="ARBA00005189"/>
    </source>
</evidence>
<dbReference type="UniPathway" id="UPA00296"/>
<comment type="catalytic activity">
    <reaction evidence="19">
        <text>a beta-D-xylosyl-(1&lt;-&gt;1')-N-acylsphing-4-enine + cholesterol = cholesteryl 3-beta-D-xyloside + an N-acylsphing-4-enine</text>
        <dbReference type="Rhea" id="RHEA:70239"/>
        <dbReference type="ChEBI" id="CHEBI:16113"/>
        <dbReference type="ChEBI" id="CHEBI:52639"/>
        <dbReference type="ChEBI" id="CHEBI:189067"/>
        <dbReference type="ChEBI" id="CHEBI:189068"/>
    </reaction>
    <physiologicalReaction direction="left-to-right" evidence="19">
        <dbReference type="Rhea" id="RHEA:70240"/>
    </physiologicalReaction>
</comment>
<dbReference type="InterPro" id="IPR017853">
    <property type="entry name" value="GH"/>
</dbReference>
<evidence type="ECO:0000256" key="4">
    <source>
        <dbReference type="ARBA" id="ARBA00004991"/>
    </source>
</evidence>
<evidence type="ECO:0000313" key="27">
    <source>
        <dbReference type="Proteomes" id="UP000736164"/>
    </source>
</evidence>
<feature type="non-terminal residue" evidence="26">
    <location>
        <position position="413"/>
    </location>
</feature>
<dbReference type="FunFam" id="3.20.20.80:FF:000030">
    <property type="entry name" value="Lysosomal acid glucosylceramidase"/>
    <property type="match status" value="1"/>
</dbReference>
<comment type="similarity">
    <text evidence="6 23">Belongs to the glycosyl hydrolase 30 family.</text>
</comment>
<evidence type="ECO:0000256" key="12">
    <source>
        <dbReference type="ARBA" id="ARBA00033646"/>
    </source>
</evidence>
<dbReference type="GO" id="GO:0006680">
    <property type="term" value="P:glucosylceramide catabolic process"/>
    <property type="evidence" value="ECO:0007669"/>
    <property type="project" value="UniProtKB-ARBA"/>
</dbReference>
<dbReference type="GO" id="GO:0030163">
    <property type="term" value="P:protein catabolic process"/>
    <property type="evidence" value="ECO:0007669"/>
    <property type="project" value="UniProtKB-ARBA"/>
</dbReference>
<keyword evidence="9 23" id="KW-0746">Sphingolipid metabolism</keyword>
<dbReference type="Gene3D" id="3.20.20.80">
    <property type="entry name" value="Glycosidases"/>
    <property type="match status" value="1"/>
</dbReference>
<keyword evidence="7" id="KW-0732">Signal</keyword>
<evidence type="ECO:0000256" key="16">
    <source>
        <dbReference type="ARBA" id="ARBA00048111"/>
    </source>
</evidence>
<dbReference type="Pfam" id="PF17189">
    <property type="entry name" value="Glyco_hydro_30C"/>
    <property type="match status" value="1"/>
</dbReference>
<evidence type="ECO:0000259" key="24">
    <source>
        <dbReference type="Pfam" id="PF02055"/>
    </source>
</evidence>
<dbReference type="SUPFAM" id="SSF51445">
    <property type="entry name" value="(Trans)glycosidases"/>
    <property type="match status" value="1"/>
</dbReference>
<dbReference type="GO" id="GO:0046527">
    <property type="term" value="F:glucosyltransferase activity"/>
    <property type="evidence" value="ECO:0007669"/>
    <property type="project" value="UniProtKB-ARBA"/>
</dbReference>
<comment type="catalytic activity">
    <reaction evidence="11">
        <text>beta-D-xylosyl-(1&lt;-&gt;1')-N-(9Z-octadecenoyl)-sphing-4-enine + cholesterol = cholesteryl 3-beta-D-xyloside + N-(9Z-octadecenoyl)-sphing-4-enine</text>
        <dbReference type="Rhea" id="RHEA:70251"/>
        <dbReference type="ChEBI" id="CHEBI:16113"/>
        <dbReference type="ChEBI" id="CHEBI:77996"/>
        <dbReference type="ChEBI" id="CHEBI:189067"/>
        <dbReference type="ChEBI" id="CHEBI:189081"/>
    </reaction>
    <physiologicalReaction direction="left-to-right" evidence="11">
        <dbReference type="Rhea" id="RHEA:70252"/>
    </physiologicalReaction>
</comment>
<evidence type="ECO:0000256" key="15">
    <source>
        <dbReference type="ARBA" id="ARBA00048055"/>
    </source>
</evidence>
<dbReference type="SUPFAM" id="SSF51011">
    <property type="entry name" value="Glycosyl hydrolase domain"/>
    <property type="match status" value="1"/>
</dbReference>
<evidence type="ECO:0000256" key="11">
    <source>
        <dbReference type="ARBA" id="ARBA00033633"/>
    </source>
</evidence>
<comment type="catalytic activity">
    <reaction evidence="12">
        <text>cholesteryl 3-beta-D-glucoside + H2O = cholesterol + D-glucose</text>
        <dbReference type="Rhea" id="RHEA:11956"/>
        <dbReference type="ChEBI" id="CHEBI:4167"/>
        <dbReference type="ChEBI" id="CHEBI:15377"/>
        <dbReference type="ChEBI" id="CHEBI:16113"/>
        <dbReference type="ChEBI" id="CHEBI:17495"/>
    </reaction>
    <physiologicalReaction direction="left-to-right" evidence="12">
        <dbReference type="Rhea" id="RHEA:11957"/>
    </physiologicalReaction>
</comment>
<evidence type="ECO:0000256" key="20">
    <source>
        <dbReference type="ARBA" id="ARBA00048880"/>
    </source>
</evidence>
<gene>
    <name evidence="26" type="primary">Gba</name>
    <name evidence="26" type="ORF">GTO95_0004641</name>
</gene>
<evidence type="ECO:0000256" key="8">
    <source>
        <dbReference type="ARBA" id="ARBA00022801"/>
    </source>
</evidence>
<comment type="catalytic activity">
    <reaction evidence="17">
        <text>a beta-D-galactosyl-(1&lt;-&gt;1')-N-acylsphing-4-enine + cholesterol = cholesteryl 3-beta-D-galactoside + an N-acylsphing-4-enine</text>
        <dbReference type="Rhea" id="RHEA:70235"/>
        <dbReference type="ChEBI" id="CHEBI:16113"/>
        <dbReference type="ChEBI" id="CHEBI:18390"/>
        <dbReference type="ChEBI" id="CHEBI:52639"/>
        <dbReference type="ChEBI" id="CHEBI:189066"/>
    </reaction>
    <physiologicalReaction direction="left-to-right" evidence="17">
        <dbReference type="Rhea" id="RHEA:70236"/>
    </physiologicalReaction>
    <physiologicalReaction direction="right-to-left" evidence="17">
        <dbReference type="Rhea" id="RHEA:70237"/>
    </physiologicalReaction>
</comment>
<evidence type="ECO:0000313" key="26">
    <source>
        <dbReference type="EMBL" id="MBN3315875.1"/>
    </source>
</evidence>
<dbReference type="GO" id="GO:0004348">
    <property type="term" value="F:glucosylceramidase activity"/>
    <property type="evidence" value="ECO:0007669"/>
    <property type="project" value="UniProtKB-EC"/>
</dbReference>
<comment type="catalytic activity">
    <reaction evidence="20">
        <text>beta-D-glucosyl-(1&lt;-&gt;1')-N-(15Z-tetracosenoyl)-sphing-4-enine + cholesterol = N-(15Z-tetracosenoyl)-sphing-4-enine + cholesteryl 3-beta-D-glucoside</text>
        <dbReference type="Rhea" id="RHEA:70315"/>
        <dbReference type="ChEBI" id="CHEBI:16113"/>
        <dbReference type="ChEBI" id="CHEBI:17495"/>
        <dbReference type="ChEBI" id="CHEBI:74450"/>
        <dbReference type="ChEBI" id="CHEBI:76302"/>
    </reaction>
    <physiologicalReaction direction="left-to-right" evidence="20">
        <dbReference type="Rhea" id="RHEA:70316"/>
    </physiologicalReaction>
    <physiologicalReaction direction="right-to-left" evidence="20">
        <dbReference type="Rhea" id="RHEA:70317"/>
    </physiologicalReaction>
</comment>
<evidence type="ECO:0000256" key="23">
    <source>
        <dbReference type="RuleBase" id="RU361188"/>
    </source>
</evidence>
<dbReference type="GO" id="GO:0032006">
    <property type="term" value="P:regulation of TOR signaling"/>
    <property type="evidence" value="ECO:0007669"/>
    <property type="project" value="UniProtKB-ARBA"/>
</dbReference>
<dbReference type="GO" id="GO:0008422">
    <property type="term" value="F:beta-glucosidase activity"/>
    <property type="evidence" value="ECO:0007669"/>
    <property type="project" value="UniProtKB-ARBA"/>
</dbReference>
<evidence type="ECO:0000256" key="18">
    <source>
        <dbReference type="ARBA" id="ARBA00048698"/>
    </source>
</evidence>
<dbReference type="GO" id="GO:0006914">
    <property type="term" value="P:autophagy"/>
    <property type="evidence" value="ECO:0007669"/>
    <property type="project" value="UniProtKB-ARBA"/>
</dbReference>
<evidence type="ECO:0000256" key="7">
    <source>
        <dbReference type="ARBA" id="ARBA00022729"/>
    </source>
</evidence>
<proteinExistence type="inferred from homology"/>
<evidence type="ECO:0000256" key="10">
    <source>
        <dbReference type="ARBA" id="ARBA00023098"/>
    </source>
</evidence>
<dbReference type="Pfam" id="PF02055">
    <property type="entry name" value="Glyco_hydro_30"/>
    <property type="match status" value="1"/>
</dbReference>
<evidence type="ECO:0000256" key="3">
    <source>
        <dbReference type="ARBA" id="ARBA00004731"/>
    </source>
</evidence>
<evidence type="ECO:0000256" key="17">
    <source>
        <dbReference type="ARBA" id="ARBA00048182"/>
    </source>
</evidence>
<comment type="subcellular location">
    <subcellularLocation>
        <location evidence="2">Lysosome membrane</location>
        <topology evidence="2">Peripheral membrane protein</topology>
        <orientation evidence="2">Lumenal side</orientation>
    </subcellularLocation>
</comment>
<feature type="domain" description="Glycosyl hydrolase family 30 beta sandwich" evidence="25">
    <location>
        <begin position="346"/>
        <end position="408"/>
    </location>
</feature>
<evidence type="ECO:0000256" key="6">
    <source>
        <dbReference type="ARBA" id="ARBA00005382"/>
    </source>
</evidence>
<comment type="pathway">
    <text evidence="3">Steroid metabolism; cholesterol metabolism.</text>
</comment>
<evidence type="ECO:0000256" key="14">
    <source>
        <dbReference type="ARBA" id="ARBA00033703"/>
    </source>
</evidence>
<dbReference type="GO" id="GO:0010605">
    <property type="term" value="P:negative regulation of macromolecule metabolic process"/>
    <property type="evidence" value="ECO:0007669"/>
    <property type="project" value="UniProtKB-ARBA"/>
</dbReference>
<evidence type="ECO:0000259" key="25">
    <source>
        <dbReference type="Pfam" id="PF17189"/>
    </source>
</evidence>
<dbReference type="PANTHER" id="PTHR11069">
    <property type="entry name" value="GLUCOSYLCERAMIDASE"/>
    <property type="match status" value="1"/>
</dbReference>
<evidence type="ECO:0000256" key="22">
    <source>
        <dbReference type="ARBA" id="ARBA00049516"/>
    </source>
</evidence>
<comment type="catalytic activity">
    <reaction evidence="13">
        <text>a beta-D-galactosyl-(1&lt;-&gt;1')-N-acylsphing-4-enine + H2O = an N-acylsphing-4-enine + D-galactose</text>
        <dbReference type="Rhea" id="RHEA:14297"/>
        <dbReference type="ChEBI" id="CHEBI:4139"/>
        <dbReference type="ChEBI" id="CHEBI:15377"/>
        <dbReference type="ChEBI" id="CHEBI:18390"/>
        <dbReference type="ChEBI" id="CHEBI:52639"/>
        <dbReference type="EC" id="3.2.1.46"/>
    </reaction>
    <physiologicalReaction direction="left-to-right" evidence="13">
        <dbReference type="Rhea" id="RHEA:14298"/>
    </physiologicalReaction>
</comment>
<comment type="catalytic activity">
    <reaction evidence="21">
        <text>beta-D-glucosyl-N-octanoylsphing-4E-enine + cholesterol = N-octanoylsphing-4-enine + cholesteryl 3-beta-D-glucoside</text>
        <dbReference type="Rhea" id="RHEA:70303"/>
        <dbReference type="ChEBI" id="CHEBI:16113"/>
        <dbReference type="ChEBI" id="CHEBI:17495"/>
        <dbReference type="ChEBI" id="CHEBI:45815"/>
        <dbReference type="ChEBI" id="CHEBI:65222"/>
    </reaction>
    <physiologicalReaction direction="left-to-right" evidence="21">
        <dbReference type="Rhea" id="RHEA:70304"/>
    </physiologicalReaction>
    <physiologicalReaction direction="right-to-left" evidence="21">
        <dbReference type="Rhea" id="RHEA:70305"/>
    </physiologicalReaction>
</comment>
<feature type="non-terminal residue" evidence="26">
    <location>
        <position position="1"/>
    </location>
</feature>
<comment type="pathway">
    <text evidence="5">Lipid metabolism.</text>
</comment>
<evidence type="ECO:0000256" key="19">
    <source>
        <dbReference type="ARBA" id="ARBA00048817"/>
    </source>
</evidence>
<dbReference type="EC" id="3.2.1.45" evidence="23"/>
<dbReference type="GO" id="GO:0005102">
    <property type="term" value="F:signaling receptor binding"/>
    <property type="evidence" value="ECO:0007669"/>
    <property type="project" value="UniProtKB-ARBA"/>
</dbReference>
<dbReference type="GO" id="GO:0042391">
    <property type="term" value="P:regulation of membrane potential"/>
    <property type="evidence" value="ECO:0007669"/>
    <property type="project" value="UniProtKB-ARBA"/>
</dbReference>
<comment type="catalytic activity">
    <reaction evidence="14">
        <text>1-(beta-D-galactosyl)-N-dodecanoylsphing-4-enine + cholesterol = cholesteryl 3-beta-D-galactoside + N-dodecanoylsphing-4-enine</text>
        <dbReference type="Rhea" id="RHEA:70255"/>
        <dbReference type="ChEBI" id="CHEBI:16113"/>
        <dbReference type="ChEBI" id="CHEBI:72956"/>
        <dbReference type="ChEBI" id="CHEBI:73432"/>
        <dbReference type="ChEBI" id="CHEBI:189066"/>
    </reaction>
    <physiologicalReaction direction="left-to-right" evidence="14">
        <dbReference type="Rhea" id="RHEA:70256"/>
    </physiologicalReaction>
    <physiologicalReaction direction="right-to-left" evidence="14">
        <dbReference type="Rhea" id="RHEA:70257"/>
    </physiologicalReaction>
</comment>
<comment type="caution">
    <text evidence="26">The sequence shown here is derived from an EMBL/GenBank/DDBJ whole genome shotgun (WGS) entry which is preliminary data.</text>
</comment>
<dbReference type="AlphaFoldDB" id="A0A8J7NMG8"/>
<evidence type="ECO:0000256" key="9">
    <source>
        <dbReference type="ARBA" id="ARBA00022919"/>
    </source>
</evidence>
<dbReference type="GO" id="GO:0016241">
    <property type="term" value="P:regulation of macroautophagy"/>
    <property type="evidence" value="ECO:0007669"/>
    <property type="project" value="UniProtKB-ARBA"/>
</dbReference>
<name>A0A8J7NMG8_ATRSP</name>
<comment type="pathway">
    <text evidence="4">Sphingolipid metabolism.</text>
</comment>
<organism evidence="26 27">
    <name type="scientific">Atractosteus spatula</name>
    <name type="common">Alligator gar</name>
    <name type="synonym">Lepisosteus spatula</name>
    <dbReference type="NCBI Taxonomy" id="7917"/>
    <lineage>
        <taxon>Eukaryota</taxon>
        <taxon>Metazoa</taxon>
        <taxon>Chordata</taxon>
        <taxon>Craniata</taxon>
        <taxon>Vertebrata</taxon>
        <taxon>Euteleostomi</taxon>
        <taxon>Actinopterygii</taxon>
        <taxon>Neopterygii</taxon>
        <taxon>Holostei</taxon>
        <taxon>Semionotiformes</taxon>
        <taxon>Lepisosteidae</taxon>
        <taxon>Atractosteus</taxon>
    </lineage>
</organism>
<dbReference type="InterPro" id="IPR033453">
    <property type="entry name" value="Glyco_hydro_30_TIM-barrel"/>
</dbReference>
<keyword evidence="23" id="KW-0326">Glycosidase</keyword>
<dbReference type="GO" id="GO:0004336">
    <property type="term" value="F:galactosylceramidase activity"/>
    <property type="evidence" value="ECO:0007669"/>
    <property type="project" value="UniProtKB-EC"/>
</dbReference>
<protein>
    <recommendedName>
        <fullName evidence="23">Glucosylceramidase</fullName>
        <ecNumber evidence="23">3.2.1.45</ecNumber>
    </recommendedName>
</protein>
<dbReference type="GO" id="GO:0007040">
    <property type="term" value="P:lysosome organization"/>
    <property type="evidence" value="ECO:0007669"/>
    <property type="project" value="UniProtKB-ARBA"/>
</dbReference>
<dbReference type="EMBL" id="JAAWVO010025053">
    <property type="protein sequence ID" value="MBN3315875.1"/>
    <property type="molecule type" value="Genomic_DNA"/>
</dbReference>
<reference evidence="26" key="1">
    <citation type="journal article" date="2021" name="Cell">
        <title>Tracing the genetic footprints of vertebrate landing in non-teleost ray-finned fishes.</title>
        <authorList>
            <person name="Bi X."/>
            <person name="Wang K."/>
            <person name="Yang L."/>
            <person name="Pan H."/>
            <person name="Jiang H."/>
            <person name="Wei Q."/>
            <person name="Fang M."/>
            <person name="Yu H."/>
            <person name="Zhu C."/>
            <person name="Cai Y."/>
            <person name="He Y."/>
            <person name="Gan X."/>
            <person name="Zeng H."/>
            <person name="Yu D."/>
            <person name="Zhu Y."/>
            <person name="Jiang H."/>
            <person name="Qiu Q."/>
            <person name="Yang H."/>
            <person name="Zhang Y.E."/>
            <person name="Wang W."/>
            <person name="Zhu M."/>
            <person name="He S."/>
            <person name="Zhang G."/>
        </authorList>
    </citation>
    <scope>NUCLEOTIDE SEQUENCE</scope>
    <source>
        <strain evidence="26">Allg_001</strain>
    </source>
</reference>
<comment type="catalytic activity">
    <reaction evidence="18">
        <text>beta-D-glucosyl-N-dodecanoylsphing-4-enine + cholesterol = N-dodecanoylsphing-4-enine + cholesteryl 3-beta-D-glucoside</text>
        <dbReference type="Rhea" id="RHEA:70307"/>
        <dbReference type="ChEBI" id="CHEBI:16113"/>
        <dbReference type="ChEBI" id="CHEBI:17495"/>
        <dbReference type="ChEBI" id="CHEBI:72956"/>
        <dbReference type="ChEBI" id="CHEBI:76297"/>
    </reaction>
    <physiologicalReaction direction="left-to-right" evidence="18">
        <dbReference type="Rhea" id="RHEA:70308"/>
    </physiologicalReaction>
    <physiologicalReaction direction="right-to-left" evidence="18">
        <dbReference type="Rhea" id="RHEA:70309"/>
    </physiologicalReaction>
</comment>
<dbReference type="GO" id="GO:0042176">
    <property type="term" value="P:regulation of protein catabolic process"/>
    <property type="evidence" value="ECO:0007669"/>
    <property type="project" value="UniProtKB-ARBA"/>
</dbReference>
<dbReference type="InterPro" id="IPR001139">
    <property type="entry name" value="Glyco_hydro_30"/>
</dbReference>
<dbReference type="PANTHER" id="PTHR11069:SF23">
    <property type="entry name" value="LYSOSOMAL ACID GLUCOSYLCERAMIDASE"/>
    <property type="match status" value="1"/>
</dbReference>
<comment type="catalytic activity">
    <reaction evidence="1">
        <text>a beta-D-glucosyl-(1&lt;-&gt;1')-N-acylsphing-4-enine + H2O = an N-acylsphing-4-enine + D-glucose</text>
        <dbReference type="Rhea" id="RHEA:13269"/>
        <dbReference type="ChEBI" id="CHEBI:4167"/>
        <dbReference type="ChEBI" id="CHEBI:15377"/>
        <dbReference type="ChEBI" id="CHEBI:22801"/>
        <dbReference type="ChEBI" id="CHEBI:52639"/>
        <dbReference type="EC" id="3.2.1.45"/>
    </reaction>
    <physiologicalReaction direction="left-to-right" evidence="1">
        <dbReference type="Rhea" id="RHEA:13270"/>
    </physiologicalReaction>
</comment>
<comment type="catalytic activity">
    <reaction evidence="22">
        <text>beta-D-glucosyl-N-(9Z-octadecenoyl)-sphing-4E-enine + cholesterol = N-(9Z-octadecenoyl)-sphing-4-enine + cholesteryl 3-beta-D-glucoside</text>
        <dbReference type="Rhea" id="RHEA:58324"/>
        <dbReference type="ChEBI" id="CHEBI:16113"/>
        <dbReference type="ChEBI" id="CHEBI:17495"/>
        <dbReference type="ChEBI" id="CHEBI:77996"/>
        <dbReference type="ChEBI" id="CHEBI:139140"/>
    </reaction>
    <physiologicalReaction direction="left-to-right" evidence="22">
        <dbReference type="Rhea" id="RHEA:58325"/>
    </physiologicalReaction>
    <physiologicalReaction direction="right-to-left" evidence="22">
        <dbReference type="Rhea" id="RHEA:58326"/>
    </physiologicalReaction>
</comment>
<accession>A0A8J7NMG8</accession>
<dbReference type="Proteomes" id="UP000736164">
    <property type="component" value="Unassembled WGS sequence"/>
</dbReference>
<keyword evidence="27" id="KW-1185">Reference proteome</keyword>
<dbReference type="GO" id="GO:0005765">
    <property type="term" value="C:lysosomal membrane"/>
    <property type="evidence" value="ECO:0007669"/>
    <property type="project" value="UniProtKB-SubCell"/>
</dbReference>
<evidence type="ECO:0000256" key="21">
    <source>
        <dbReference type="ARBA" id="ARBA00049379"/>
    </source>
</evidence>